<evidence type="ECO:0008006" key="6">
    <source>
        <dbReference type="Google" id="ProtNLM"/>
    </source>
</evidence>
<reference evidence="3" key="3">
    <citation type="submission" date="2021-09" db="EMBL/GenBank/DDBJ databases">
        <authorList>
            <person name="Gilroy R."/>
        </authorList>
    </citation>
    <scope>NUCLEOTIDE SEQUENCE</scope>
    <source>
        <strain evidence="3">USAMLcec12-2067</strain>
    </source>
</reference>
<proteinExistence type="predicted"/>
<comment type="caution">
    <text evidence="4">The sequence shown here is derived from an EMBL/GenBank/DDBJ whole genome shotgun (WGS) entry which is preliminary data.</text>
</comment>
<keyword evidence="2" id="KW-0732">Signal</keyword>
<feature type="signal peptide" evidence="2">
    <location>
        <begin position="1"/>
        <end position="36"/>
    </location>
</feature>
<dbReference type="Proteomes" id="UP000789325">
    <property type="component" value="Unassembled WGS sequence"/>
</dbReference>
<organism evidence="4 5">
    <name type="scientific">Rubneribacter badeniensis</name>
    <dbReference type="NCBI Taxonomy" id="2070688"/>
    <lineage>
        <taxon>Bacteria</taxon>
        <taxon>Bacillati</taxon>
        <taxon>Actinomycetota</taxon>
        <taxon>Coriobacteriia</taxon>
        <taxon>Eggerthellales</taxon>
        <taxon>Eggerthellaceae</taxon>
        <taxon>Rubneribacter</taxon>
    </lineage>
</organism>
<sequence>MVNAKRPGLFRMGLLLATVALTAALAGCAPRSGASAEDGDFSTSDDTAVMGEYAPYDPAAEAEHVNGKAIEGSEEEELQQERIAGGAVGAVTSSNLEPLEGIVDCSEGEYEPVYGMGLQAPEMPHESEGRACLSCHEGEESTVSVPKSHIDSGVGDEECLSCHAAE</sequence>
<dbReference type="EMBL" id="DYZL01000139">
    <property type="protein sequence ID" value="HJH43496.1"/>
    <property type="molecule type" value="Genomic_DNA"/>
</dbReference>
<gene>
    <name evidence="4" type="ORF">C2L80_05385</name>
    <name evidence="3" type="ORF">K8V16_06835</name>
</gene>
<reference evidence="3" key="2">
    <citation type="journal article" date="2021" name="PeerJ">
        <title>Extensive microbial diversity within the chicken gut microbiome revealed by metagenomics and culture.</title>
        <authorList>
            <person name="Gilroy R."/>
            <person name="Ravi A."/>
            <person name="Getino M."/>
            <person name="Pursley I."/>
            <person name="Horton D.L."/>
            <person name="Alikhan N.F."/>
            <person name="Baker D."/>
            <person name="Gharbi K."/>
            <person name="Hall N."/>
            <person name="Watson M."/>
            <person name="Adriaenssens E.M."/>
            <person name="Foster-Nyarko E."/>
            <person name="Jarju S."/>
            <person name="Secka A."/>
            <person name="Antonio M."/>
            <person name="Oren A."/>
            <person name="Chaudhuri R.R."/>
            <person name="La Ragione R."/>
            <person name="Hildebrand F."/>
            <person name="Pallen M.J."/>
        </authorList>
    </citation>
    <scope>NUCLEOTIDE SEQUENCE</scope>
    <source>
        <strain evidence="3">USAMLcec12-2067</strain>
    </source>
</reference>
<dbReference type="AlphaFoldDB" id="A0A2K2U5Q6"/>
<evidence type="ECO:0000256" key="2">
    <source>
        <dbReference type="SAM" id="SignalP"/>
    </source>
</evidence>
<evidence type="ECO:0000313" key="4">
    <source>
        <dbReference type="EMBL" id="PNV65665.1"/>
    </source>
</evidence>
<evidence type="ECO:0000256" key="1">
    <source>
        <dbReference type="SAM" id="MobiDB-lite"/>
    </source>
</evidence>
<dbReference type="InterPro" id="IPR036280">
    <property type="entry name" value="Multihaem_cyt_sf"/>
</dbReference>
<evidence type="ECO:0000313" key="5">
    <source>
        <dbReference type="Proteomes" id="UP000236488"/>
    </source>
</evidence>
<feature type="region of interest" description="Disordered" evidence="1">
    <location>
        <begin position="30"/>
        <end position="49"/>
    </location>
</feature>
<feature type="chain" id="PRO_5044576694" description="Doubled CXXCH motif domain-containing protein" evidence="2">
    <location>
        <begin position="37"/>
        <end position="166"/>
    </location>
</feature>
<dbReference type="EMBL" id="PPEL01000021">
    <property type="protein sequence ID" value="PNV65665.1"/>
    <property type="molecule type" value="Genomic_DNA"/>
</dbReference>
<dbReference type="SUPFAM" id="SSF48695">
    <property type="entry name" value="Multiheme cytochromes"/>
    <property type="match status" value="1"/>
</dbReference>
<accession>A0A2K2U5Q6</accession>
<reference evidence="4 5" key="1">
    <citation type="journal article" date="2018" name="Int. J. Syst. Evol. Microbiol.">
        <title>Rubneribacter badeniensis gen. nov., sp. nov. and Enteroscipio rubneri gen. nov., sp. nov., new members of the Eggerthellaceae isolated from human faeces.</title>
        <authorList>
            <person name="Danylec N."/>
            <person name="Gobl A."/>
            <person name="Stoll D.A."/>
            <person name="Hetzer B."/>
            <person name="Kulling S.E."/>
            <person name="Huch M."/>
        </authorList>
    </citation>
    <scope>NUCLEOTIDE SEQUENCE [LARGE SCALE GENOMIC DNA]</scope>
    <source>
        <strain evidence="4 5">ResAG-85</strain>
    </source>
</reference>
<dbReference type="PROSITE" id="PS51257">
    <property type="entry name" value="PROKAR_LIPOPROTEIN"/>
    <property type="match status" value="1"/>
</dbReference>
<dbReference type="Proteomes" id="UP000236488">
    <property type="component" value="Unassembled WGS sequence"/>
</dbReference>
<evidence type="ECO:0000313" key="3">
    <source>
        <dbReference type="EMBL" id="HJH43496.1"/>
    </source>
</evidence>
<protein>
    <recommendedName>
        <fullName evidence="6">Doubled CXXCH motif domain-containing protein</fullName>
    </recommendedName>
</protein>
<keyword evidence="5" id="KW-1185">Reference proteome</keyword>
<name>A0A2K2U5Q6_9ACTN</name>
<dbReference type="RefSeq" id="WP_092197792.1">
    <property type="nucleotide sequence ID" value="NZ_PPEL01000021.1"/>
</dbReference>